<evidence type="ECO:0000313" key="3">
    <source>
        <dbReference type="Proteomes" id="UP001501442"/>
    </source>
</evidence>
<name>A0ABP8U5A2_9ACTN</name>
<dbReference type="RefSeq" id="WP_345429388.1">
    <property type="nucleotide sequence ID" value="NZ_BAABHK010000001.1"/>
</dbReference>
<dbReference type="EMBL" id="BAABHK010000001">
    <property type="protein sequence ID" value="GAA4621485.1"/>
    <property type="molecule type" value="Genomic_DNA"/>
</dbReference>
<protein>
    <recommendedName>
        <fullName evidence="4">Anti-sigma-D factor RsdA sigma factor binding region domain-containing protein</fullName>
    </recommendedName>
</protein>
<evidence type="ECO:0008006" key="4">
    <source>
        <dbReference type="Google" id="ProtNLM"/>
    </source>
</evidence>
<reference evidence="3" key="1">
    <citation type="journal article" date="2019" name="Int. J. Syst. Evol. Microbiol.">
        <title>The Global Catalogue of Microorganisms (GCM) 10K type strain sequencing project: providing services to taxonomists for standard genome sequencing and annotation.</title>
        <authorList>
            <consortium name="The Broad Institute Genomics Platform"/>
            <consortium name="The Broad Institute Genome Sequencing Center for Infectious Disease"/>
            <person name="Wu L."/>
            <person name="Ma J."/>
        </authorList>
    </citation>
    <scope>NUCLEOTIDE SEQUENCE [LARGE SCALE GENOMIC DNA]</scope>
    <source>
        <strain evidence="3">JCM 17939</strain>
    </source>
</reference>
<dbReference type="Proteomes" id="UP001501442">
    <property type="component" value="Unassembled WGS sequence"/>
</dbReference>
<evidence type="ECO:0000256" key="1">
    <source>
        <dbReference type="SAM" id="MobiDB-lite"/>
    </source>
</evidence>
<keyword evidence="3" id="KW-1185">Reference proteome</keyword>
<evidence type="ECO:0000313" key="2">
    <source>
        <dbReference type="EMBL" id="GAA4621485.1"/>
    </source>
</evidence>
<feature type="region of interest" description="Disordered" evidence="1">
    <location>
        <begin position="123"/>
        <end position="259"/>
    </location>
</feature>
<gene>
    <name evidence="2" type="ORF">GCM10023196_009860</name>
</gene>
<feature type="compositionally biased region" description="Pro residues" evidence="1">
    <location>
        <begin position="202"/>
        <end position="218"/>
    </location>
</feature>
<comment type="caution">
    <text evidence="2">The sequence shown here is derived from an EMBL/GenBank/DDBJ whole genome shotgun (WGS) entry which is preliminary data.</text>
</comment>
<accession>A0ABP8U5A2</accession>
<organism evidence="2 3">
    <name type="scientific">Actinoallomurus vinaceus</name>
    <dbReference type="NCBI Taxonomy" id="1080074"/>
    <lineage>
        <taxon>Bacteria</taxon>
        <taxon>Bacillati</taxon>
        <taxon>Actinomycetota</taxon>
        <taxon>Actinomycetes</taxon>
        <taxon>Streptosporangiales</taxon>
        <taxon>Thermomonosporaceae</taxon>
        <taxon>Actinoallomurus</taxon>
    </lineage>
</organism>
<feature type="compositionally biased region" description="Basic and acidic residues" evidence="1">
    <location>
        <begin position="123"/>
        <end position="134"/>
    </location>
</feature>
<sequence>MTGGGTATPEPLDLSEISRSGDLFDALAGRRVTDPGAGFEPSDDPAARLLAALIADVDVDAPPLPAPPPRVSCGGSKTSGRPVVRAFVTFGAVTVLLTTAGAAVAGGGGDREPKAHAPLARIEASERSKAHLESVVRAFPGGPRPSVGRTPAASPRPSETKTSEAPTKPPAGAPAKGHTPGYVGPKHPRGHGPDTGHSTSPSPTPTPTAPADPTPSPSTSPTTSKPSGETSATDPDRSRRTAKRRSSGTGRTSADHDRR</sequence>
<proteinExistence type="predicted"/>